<feature type="chain" id="PRO_5016621810" evidence="1">
    <location>
        <begin position="21"/>
        <end position="93"/>
    </location>
</feature>
<dbReference type="EMBL" id="JOJR01000030">
    <property type="protein sequence ID" value="RCN49726.1"/>
    <property type="molecule type" value="Genomic_DNA"/>
</dbReference>
<reference evidence="2 3" key="1">
    <citation type="submission" date="2014-10" db="EMBL/GenBank/DDBJ databases">
        <title>Draft genome of the hookworm Ancylostoma caninum.</title>
        <authorList>
            <person name="Mitreva M."/>
        </authorList>
    </citation>
    <scope>NUCLEOTIDE SEQUENCE [LARGE SCALE GENOMIC DNA]</scope>
    <source>
        <strain evidence="2 3">Baltimore</strain>
    </source>
</reference>
<evidence type="ECO:0000313" key="2">
    <source>
        <dbReference type="EMBL" id="RCN49726.1"/>
    </source>
</evidence>
<keyword evidence="3" id="KW-1185">Reference proteome</keyword>
<evidence type="ECO:0000313" key="3">
    <source>
        <dbReference type="Proteomes" id="UP000252519"/>
    </source>
</evidence>
<accession>A0A368GZF0</accession>
<sequence length="93" mass="10937">MQTSLLIIFHVIAFVKEVHSADDKFSQLSNEKKQELLEAFSRSDVNLVHEKLTDLRKKWMEKLKSESANEDLRQPLQRIPEKVMVSVSWVEVR</sequence>
<comment type="caution">
    <text evidence="2">The sequence shown here is derived from an EMBL/GenBank/DDBJ whole genome shotgun (WGS) entry which is preliminary data.</text>
</comment>
<organism evidence="2 3">
    <name type="scientific">Ancylostoma caninum</name>
    <name type="common">Dog hookworm</name>
    <dbReference type="NCBI Taxonomy" id="29170"/>
    <lineage>
        <taxon>Eukaryota</taxon>
        <taxon>Metazoa</taxon>
        <taxon>Ecdysozoa</taxon>
        <taxon>Nematoda</taxon>
        <taxon>Chromadorea</taxon>
        <taxon>Rhabditida</taxon>
        <taxon>Rhabditina</taxon>
        <taxon>Rhabditomorpha</taxon>
        <taxon>Strongyloidea</taxon>
        <taxon>Ancylostomatidae</taxon>
        <taxon>Ancylostomatinae</taxon>
        <taxon>Ancylostoma</taxon>
    </lineage>
</organism>
<evidence type="ECO:0000256" key="1">
    <source>
        <dbReference type="SAM" id="SignalP"/>
    </source>
</evidence>
<name>A0A368GZF0_ANCCA</name>
<dbReference type="AlphaFoldDB" id="A0A368GZF0"/>
<gene>
    <name evidence="2" type="ORF">ANCCAN_04182</name>
</gene>
<feature type="signal peptide" evidence="1">
    <location>
        <begin position="1"/>
        <end position="20"/>
    </location>
</feature>
<dbReference type="Proteomes" id="UP000252519">
    <property type="component" value="Unassembled WGS sequence"/>
</dbReference>
<keyword evidence="1" id="KW-0732">Signal</keyword>
<protein>
    <submittedName>
        <fullName evidence="2">Uncharacterized protein</fullName>
    </submittedName>
</protein>
<proteinExistence type="predicted"/>